<accession>A0A6P2MTE3</accession>
<evidence type="ECO:0000313" key="2">
    <source>
        <dbReference type="Proteomes" id="UP000494261"/>
    </source>
</evidence>
<dbReference type="Gene3D" id="1.10.530.10">
    <property type="match status" value="1"/>
</dbReference>
<gene>
    <name evidence="1" type="ORF">BLA13014_03799</name>
</gene>
<dbReference type="AlphaFoldDB" id="A0A6P2MTE3"/>
<dbReference type="EMBL" id="CABVQC010000025">
    <property type="protein sequence ID" value="VWB82471.1"/>
    <property type="molecule type" value="Genomic_DNA"/>
</dbReference>
<dbReference type="RefSeq" id="WP_175023604.1">
    <property type="nucleotide sequence ID" value="NZ_CABVQC010000025.1"/>
</dbReference>
<keyword evidence="1" id="KW-0378">Hydrolase</keyword>
<dbReference type="CDD" id="cd00736">
    <property type="entry name" value="lambda_lys-like"/>
    <property type="match status" value="1"/>
</dbReference>
<dbReference type="SUPFAM" id="SSF53955">
    <property type="entry name" value="Lysozyme-like"/>
    <property type="match status" value="1"/>
</dbReference>
<organism evidence="1 2">
    <name type="scientific">Burkholderia aenigmatica</name>
    <dbReference type="NCBI Taxonomy" id="2015348"/>
    <lineage>
        <taxon>Bacteria</taxon>
        <taxon>Pseudomonadati</taxon>
        <taxon>Pseudomonadota</taxon>
        <taxon>Betaproteobacteria</taxon>
        <taxon>Burkholderiales</taxon>
        <taxon>Burkholderiaceae</taxon>
        <taxon>Burkholderia</taxon>
        <taxon>Burkholderia cepacia complex</taxon>
    </lineage>
</organism>
<protein>
    <submittedName>
        <fullName evidence="1">Glycoside hydrolase family protein</fullName>
    </submittedName>
</protein>
<dbReference type="InterPro" id="IPR023346">
    <property type="entry name" value="Lysozyme-like_dom_sf"/>
</dbReference>
<sequence length="178" mass="19057">MARISAEVVGGKNVLAFLDMLAASEIDAWTRQNSDDGYNVLVGSHGPIPKKNSAGVRYVVPAKLLTFSSYATHPNVYNAETNSTAAGRYQLLSRYYAPYAKQLNLHDFSPTSQDLIAVQQIRERRALALIASGQIAAAIKACSNIWASLPGNDYGQHQNDIAMLVAAYKAAGGTVAIA</sequence>
<evidence type="ECO:0000313" key="1">
    <source>
        <dbReference type="EMBL" id="VWB82471.1"/>
    </source>
</evidence>
<dbReference type="Proteomes" id="UP000494261">
    <property type="component" value="Unassembled WGS sequence"/>
</dbReference>
<name>A0A6P2MTE3_9BURK</name>
<proteinExistence type="predicted"/>
<dbReference type="GO" id="GO:0016787">
    <property type="term" value="F:hydrolase activity"/>
    <property type="evidence" value="ECO:0007669"/>
    <property type="project" value="UniProtKB-KW"/>
</dbReference>
<reference evidence="1 2" key="1">
    <citation type="submission" date="2019-09" db="EMBL/GenBank/DDBJ databases">
        <authorList>
            <person name="Depoorter E."/>
        </authorList>
    </citation>
    <scope>NUCLEOTIDE SEQUENCE [LARGE SCALE GENOMIC DNA]</scope>
    <source>
        <strain evidence="1">LMG 13014</strain>
    </source>
</reference>